<accession>A0ABN6N8E5</accession>
<evidence type="ECO:0000256" key="5">
    <source>
        <dbReference type="ARBA" id="ARBA00013211"/>
    </source>
</evidence>
<comment type="catalytic activity">
    <reaction evidence="1 11">
        <text>a 1-acyl-sn-glycero-3-phosphate + an acyl-CoA = a 1,2-diacyl-sn-glycero-3-phosphate + CoA</text>
        <dbReference type="Rhea" id="RHEA:19709"/>
        <dbReference type="ChEBI" id="CHEBI:57287"/>
        <dbReference type="ChEBI" id="CHEBI:57970"/>
        <dbReference type="ChEBI" id="CHEBI:58342"/>
        <dbReference type="ChEBI" id="CHEBI:58608"/>
        <dbReference type="EC" id="2.3.1.51"/>
    </reaction>
</comment>
<keyword evidence="8 11" id="KW-0808">Transferase</keyword>
<dbReference type="PANTHER" id="PTHR10434:SF64">
    <property type="entry name" value="1-ACYL-SN-GLYCEROL-3-PHOSPHATE ACYLTRANSFERASE-RELATED"/>
    <property type="match status" value="1"/>
</dbReference>
<dbReference type="Pfam" id="PF01553">
    <property type="entry name" value="Acyltransferase"/>
    <property type="match status" value="1"/>
</dbReference>
<evidence type="ECO:0000256" key="6">
    <source>
        <dbReference type="ARBA" id="ARBA00016139"/>
    </source>
</evidence>
<evidence type="ECO:0000256" key="3">
    <source>
        <dbReference type="ARBA" id="ARBA00005189"/>
    </source>
</evidence>
<proteinExistence type="inferred from homology"/>
<evidence type="ECO:0000256" key="12">
    <source>
        <dbReference type="SAM" id="Phobius"/>
    </source>
</evidence>
<dbReference type="EMBL" id="AP025592">
    <property type="protein sequence ID" value="BDG09485.1"/>
    <property type="molecule type" value="Genomic_DNA"/>
</dbReference>
<organism evidence="14 15">
    <name type="scientific">Anaeromyxobacter paludicola</name>
    <dbReference type="NCBI Taxonomy" id="2918171"/>
    <lineage>
        <taxon>Bacteria</taxon>
        <taxon>Pseudomonadati</taxon>
        <taxon>Myxococcota</taxon>
        <taxon>Myxococcia</taxon>
        <taxon>Myxococcales</taxon>
        <taxon>Cystobacterineae</taxon>
        <taxon>Anaeromyxobacteraceae</taxon>
        <taxon>Anaeromyxobacter</taxon>
    </lineage>
</organism>
<keyword evidence="10 11" id="KW-0012">Acyltransferase</keyword>
<dbReference type="PANTHER" id="PTHR10434">
    <property type="entry name" value="1-ACYL-SN-GLYCEROL-3-PHOSPHATE ACYLTRANSFERASE"/>
    <property type="match status" value="1"/>
</dbReference>
<evidence type="ECO:0000256" key="2">
    <source>
        <dbReference type="ARBA" id="ARBA00004728"/>
    </source>
</evidence>
<evidence type="ECO:0000259" key="13">
    <source>
        <dbReference type="SMART" id="SM00563"/>
    </source>
</evidence>
<gene>
    <name evidence="14" type="ORF">AMPC_25980</name>
</gene>
<evidence type="ECO:0000256" key="11">
    <source>
        <dbReference type="RuleBase" id="RU361267"/>
    </source>
</evidence>
<dbReference type="InterPro" id="IPR002123">
    <property type="entry name" value="Plipid/glycerol_acylTrfase"/>
</dbReference>
<sequence length="241" mass="27138">MRAFSWVYWAFLAITFPLFFAVQLAIFLATIAFDRRRVAVHLFSCLWASTYVWLCPLWRVRTLGRERLPWRGAAVIVANHSSLLDILVLYGVFRPFKWVSKEEMFRVPILGWNMRLNDYVPLRRGERESVIRMMAHCRRHLAAGSPVMIFPEGTRSRDGALQPFKDGAFRLAAEAGCPIIPIAVSGTADALPKHGLVLRRRMRAQVEVLPALDPTAFEGPGALRDAARGAIAAALARAPRE</sequence>
<evidence type="ECO:0000256" key="10">
    <source>
        <dbReference type="ARBA" id="ARBA00023315"/>
    </source>
</evidence>
<keyword evidence="9 11" id="KW-0443">Lipid metabolism</keyword>
<dbReference type="NCBIfam" id="TIGR00530">
    <property type="entry name" value="AGP_acyltrn"/>
    <property type="match status" value="1"/>
</dbReference>
<keyword evidence="11" id="KW-1208">Phospholipid metabolism</keyword>
<dbReference type="SMART" id="SM00563">
    <property type="entry name" value="PlsC"/>
    <property type="match status" value="1"/>
</dbReference>
<keyword evidence="15" id="KW-1185">Reference proteome</keyword>
<evidence type="ECO:0000256" key="9">
    <source>
        <dbReference type="ARBA" id="ARBA00023098"/>
    </source>
</evidence>
<comment type="domain">
    <text evidence="11">The HXXXXD motif is essential for acyltransferase activity and may constitute the binding site for the phosphate moiety of the glycerol-3-phosphate.</text>
</comment>
<keyword evidence="7 11" id="KW-0444">Lipid biosynthesis</keyword>
<evidence type="ECO:0000256" key="1">
    <source>
        <dbReference type="ARBA" id="ARBA00001141"/>
    </source>
</evidence>
<dbReference type="CDD" id="cd07989">
    <property type="entry name" value="LPLAT_AGPAT-like"/>
    <property type="match status" value="1"/>
</dbReference>
<dbReference type="Proteomes" id="UP001162734">
    <property type="component" value="Chromosome"/>
</dbReference>
<feature type="domain" description="Phospholipid/glycerol acyltransferase" evidence="13">
    <location>
        <begin position="74"/>
        <end position="187"/>
    </location>
</feature>
<evidence type="ECO:0000256" key="8">
    <source>
        <dbReference type="ARBA" id="ARBA00022679"/>
    </source>
</evidence>
<keyword evidence="12" id="KW-0472">Membrane</keyword>
<evidence type="ECO:0000313" key="14">
    <source>
        <dbReference type="EMBL" id="BDG09485.1"/>
    </source>
</evidence>
<protein>
    <recommendedName>
        <fullName evidence="6 11">1-acyl-sn-glycerol-3-phosphate acyltransferase</fullName>
        <ecNumber evidence="5 11">2.3.1.51</ecNumber>
    </recommendedName>
</protein>
<feature type="transmembrane region" description="Helical" evidence="12">
    <location>
        <begin position="38"/>
        <end position="60"/>
    </location>
</feature>
<keyword evidence="12" id="KW-0812">Transmembrane</keyword>
<evidence type="ECO:0000256" key="7">
    <source>
        <dbReference type="ARBA" id="ARBA00022516"/>
    </source>
</evidence>
<reference evidence="15" key="1">
    <citation type="journal article" date="2022" name="Int. J. Syst. Evol. Microbiol.">
        <title>Anaeromyxobacter oryzae sp. nov., Anaeromyxobacter diazotrophicus sp. nov. and Anaeromyxobacter paludicola sp. nov., isolated from paddy soils.</title>
        <authorList>
            <person name="Itoh H."/>
            <person name="Xu Z."/>
            <person name="Mise K."/>
            <person name="Masuda Y."/>
            <person name="Ushijima N."/>
            <person name="Hayakawa C."/>
            <person name="Shiratori Y."/>
            <person name="Senoo K."/>
        </authorList>
    </citation>
    <scope>NUCLEOTIDE SEQUENCE [LARGE SCALE GENOMIC DNA]</scope>
    <source>
        <strain evidence="15">Red630</strain>
    </source>
</reference>
<keyword evidence="12" id="KW-1133">Transmembrane helix</keyword>
<keyword evidence="11" id="KW-0594">Phospholipid biosynthesis</keyword>
<evidence type="ECO:0000256" key="4">
    <source>
        <dbReference type="ARBA" id="ARBA00008655"/>
    </source>
</evidence>
<feature type="transmembrane region" description="Helical" evidence="12">
    <location>
        <begin position="6"/>
        <end position="31"/>
    </location>
</feature>
<dbReference type="InterPro" id="IPR004552">
    <property type="entry name" value="AGP_acyltrans"/>
</dbReference>
<comment type="pathway">
    <text evidence="2">Phospholipid metabolism; CDP-diacylglycerol biosynthesis; CDP-diacylglycerol from sn-glycerol 3-phosphate: step 2/3.</text>
</comment>
<dbReference type="EC" id="2.3.1.51" evidence="5 11"/>
<comment type="pathway">
    <text evidence="3">Lipid metabolism.</text>
</comment>
<name>A0ABN6N8E5_9BACT</name>
<dbReference type="SUPFAM" id="SSF69593">
    <property type="entry name" value="Glycerol-3-phosphate (1)-acyltransferase"/>
    <property type="match status" value="1"/>
</dbReference>
<comment type="similarity">
    <text evidence="4 11">Belongs to the 1-acyl-sn-glycerol-3-phosphate acyltransferase family.</text>
</comment>
<evidence type="ECO:0000313" key="15">
    <source>
        <dbReference type="Proteomes" id="UP001162734"/>
    </source>
</evidence>